<comment type="caution">
    <text evidence="3">The sequence shown here is derived from an EMBL/GenBank/DDBJ whole genome shotgun (WGS) entry which is preliminary data.</text>
</comment>
<feature type="region of interest" description="Disordered" evidence="1">
    <location>
        <begin position="1"/>
        <end position="61"/>
    </location>
</feature>
<dbReference type="EMBL" id="RCZI01000002">
    <property type="protein sequence ID" value="TPG28609.1"/>
    <property type="molecule type" value="Genomic_DNA"/>
</dbReference>
<accession>A0A502DVG2</accession>
<sequence length="396" mass="42973">MKSSSSPSPTTAPRKVGSRSRQRPGAMHAGWRSRTRSSGPATPFPTTPWCRPTPCSRSQENSVSDFVETTELFGEAENLFGMLAVPAGARLGDIGCLVLNTGVNHRIGPHRINVKTARRLAGAGIPTLRFDLAGIGDSSAARSRHDFRTQAVEDMKSALDHLQSRHGLRRFLVFGICSGAENALAVALADPRVVGVLTFDGPMYLTRGVRLERKLRRMAAFPGNPAVRASYPWWRDLVQWLGQRDAAAGRRTLERLHLPMFAGGPSADEGAIFQGGDTAPVVSAAEYERRLLSLVDRGVAVSLMYSATYNARDRHNGMLSQLRGSPMFDRVQYRFWPDVDHTATTLAMQAKLLTAVEEWARGVALGGPGLRPSSAGSIVPTLARSPDREPRAPATV</sequence>
<dbReference type="InterPro" id="IPR029058">
    <property type="entry name" value="AB_hydrolase_fold"/>
</dbReference>
<dbReference type="Pfam" id="PF12146">
    <property type="entry name" value="Hydrolase_4"/>
    <property type="match status" value="1"/>
</dbReference>
<reference evidence="3 4" key="1">
    <citation type="journal article" date="2019" name="Environ. Microbiol.">
        <title>Species interactions and distinct microbial communities in high Arctic permafrost affected cryosols are associated with the CH4 and CO2 gas fluxes.</title>
        <authorList>
            <person name="Altshuler I."/>
            <person name="Hamel J."/>
            <person name="Turney S."/>
            <person name="Magnuson E."/>
            <person name="Levesque R."/>
            <person name="Greer C."/>
            <person name="Whyte L.G."/>
        </authorList>
    </citation>
    <scope>NUCLEOTIDE SEQUENCE [LARGE SCALE GENOMIC DNA]</scope>
    <source>
        <strain evidence="3 4">S06.C</strain>
    </source>
</reference>
<name>A0A502DVG2_9BURK</name>
<protein>
    <submittedName>
        <fullName evidence="3">Alpha/beta fold hydrolase</fullName>
    </submittedName>
</protein>
<evidence type="ECO:0000313" key="3">
    <source>
        <dbReference type="EMBL" id="TPG28609.1"/>
    </source>
</evidence>
<keyword evidence="3" id="KW-0378">Hydrolase</keyword>
<dbReference type="AlphaFoldDB" id="A0A502DVG2"/>
<feature type="region of interest" description="Disordered" evidence="1">
    <location>
        <begin position="375"/>
        <end position="396"/>
    </location>
</feature>
<dbReference type="Gene3D" id="3.40.50.1820">
    <property type="entry name" value="alpha/beta hydrolase"/>
    <property type="match status" value="1"/>
</dbReference>
<evidence type="ECO:0000313" key="4">
    <source>
        <dbReference type="Proteomes" id="UP000319212"/>
    </source>
</evidence>
<organism evidence="3 4">
    <name type="scientific">Variovorax guangxiensis</name>
    <dbReference type="NCBI Taxonomy" id="1775474"/>
    <lineage>
        <taxon>Bacteria</taxon>
        <taxon>Pseudomonadati</taxon>
        <taxon>Pseudomonadota</taxon>
        <taxon>Betaproteobacteria</taxon>
        <taxon>Burkholderiales</taxon>
        <taxon>Comamonadaceae</taxon>
        <taxon>Variovorax</taxon>
    </lineage>
</organism>
<dbReference type="GO" id="GO:0016787">
    <property type="term" value="F:hydrolase activity"/>
    <property type="evidence" value="ECO:0007669"/>
    <property type="project" value="UniProtKB-KW"/>
</dbReference>
<feature type="compositionally biased region" description="Low complexity" evidence="1">
    <location>
        <begin position="1"/>
        <end position="11"/>
    </location>
</feature>
<proteinExistence type="predicted"/>
<evidence type="ECO:0000256" key="1">
    <source>
        <dbReference type="SAM" id="MobiDB-lite"/>
    </source>
</evidence>
<feature type="compositionally biased region" description="Basic and acidic residues" evidence="1">
    <location>
        <begin position="385"/>
        <end position="396"/>
    </location>
</feature>
<gene>
    <name evidence="3" type="ORF">EAH82_07345</name>
</gene>
<dbReference type="SUPFAM" id="SSF53474">
    <property type="entry name" value="alpha/beta-Hydrolases"/>
    <property type="match status" value="1"/>
</dbReference>
<dbReference type="InterPro" id="IPR022742">
    <property type="entry name" value="Hydrolase_4"/>
</dbReference>
<dbReference type="Proteomes" id="UP000319212">
    <property type="component" value="Unassembled WGS sequence"/>
</dbReference>
<feature type="domain" description="Serine aminopeptidase S33" evidence="2">
    <location>
        <begin position="115"/>
        <end position="221"/>
    </location>
</feature>
<evidence type="ECO:0000259" key="2">
    <source>
        <dbReference type="Pfam" id="PF12146"/>
    </source>
</evidence>